<dbReference type="InterPro" id="IPR003660">
    <property type="entry name" value="HAMP_dom"/>
</dbReference>
<dbReference type="PANTHER" id="PTHR32089:SF112">
    <property type="entry name" value="LYSOZYME-LIKE PROTEIN-RELATED"/>
    <property type="match status" value="1"/>
</dbReference>
<dbReference type="EMBL" id="FMJD01000008">
    <property type="protein sequence ID" value="SCM76890.1"/>
    <property type="molecule type" value="Genomic_DNA"/>
</dbReference>
<keyword evidence="4" id="KW-0472">Membrane</keyword>
<evidence type="ECO:0000259" key="5">
    <source>
        <dbReference type="PROSITE" id="PS50111"/>
    </source>
</evidence>
<dbReference type="PROSITE" id="PS50111">
    <property type="entry name" value="CHEMOTAXIS_TRANSDUC_2"/>
    <property type="match status" value="1"/>
</dbReference>
<dbReference type="AlphaFoldDB" id="A0A212LHC4"/>
<keyword evidence="1 3" id="KW-0807">Transducer</keyword>
<evidence type="ECO:0000259" key="6">
    <source>
        <dbReference type="PROSITE" id="PS50885"/>
    </source>
</evidence>
<dbReference type="SUPFAM" id="SSF58104">
    <property type="entry name" value="Methyl-accepting chemotaxis protein (MCP) signaling domain"/>
    <property type="match status" value="1"/>
</dbReference>
<comment type="similarity">
    <text evidence="2">Belongs to the methyl-accepting chemotaxis (MCP) protein family.</text>
</comment>
<proteinExistence type="inferred from homology"/>
<name>A0A212LHC4_9HYPH</name>
<evidence type="ECO:0000256" key="1">
    <source>
        <dbReference type="ARBA" id="ARBA00023224"/>
    </source>
</evidence>
<dbReference type="Gene3D" id="6.10.340.10">
    <property type="match status" value="1"/>
</dbReference>
<dbReference type="SMART" id="SM00283">
    <property type="entry name" value="MA"/>
    <property type="match status" value="1"/>
</dbReference>
<dbReference type="Pfam" id="PF00015">
    <property type="entry name" value="MCPsignal"/>
    <property type="match status" value="1"/>
</dbReference>
<dbReference type="PROSITE" id="PS50885">
    <property type="entry name" value="HAMP"/>
    <property type="match status" value="1"/>
</dbReference>
<organism evidence="7">
    <name type="scientific">uncultured Pleomorphomonas sp</name>
    <dbReference type="NCBI Taxonomy" id="442121"/>
    <lineage>
        <taxon>Bacteria</taxon>
        <taxon>Pseudomonadati</taxon>
        <taxon>Pseudomonadota</taxon>
        <taxon>Alphaproteobacteria</taxon>
        <taxon>Hyphomicrobiales</taxon>
        <taxon>Pleomorphomonadaceae</taxon>
        <taxon>Pleomorphomonas</taxon>
        <taxon>environmental samples</taxon>
    </lineage>
</organism>
<dbReference type="InterPro" id="IPR004089">
    <property type="entry name" value="MCPsignal_dom"/>
</dbReference>
<keyword evidence="4" id="KW-0812">Transmembrane</keyword>
<feature type="transmembrane region" description="Helical" evidence="4">
    <location>
        <begin position="420"/>
        <end position="443"/>
    </location>
</feature>
<keyword evidence="4" id="KW-1133">Transmembrane helix</keyword>
<evidence type="ECO:0000256" key="2">
    <source>
        <dbReference type="ARBA" id="ARBA00029447"/>
    </source>
</evidence>
<dbReference type="SUPFAM" id="SSF158472">
    <property type="entry name" value="HAMP domain-like"/>
    <property type="match status" value="1"/>
</dbReference>
<dbReference type="Pfam" id="PF00672">
    <property type="entry name" value="HAMP"/>
    <property type="match status" value="1"/>
</dbReference>
<accession>A0A212LHC4</accession>
<dbReference type="GO" id="GO:0007165">
    <property type="term" value="P:signal transduction"/>
    <property type="evidence" value="ECO:0007669"/>
    <property type="project" value="UniProtKB-KW"/>
</dbReference>
<dbReference type="PANTHER" id="PTHR32089">
    <property type="entry name" value="METHYL-ACCEPTING CHEMOTAXIS PROTEIN MCPB"/>
    <property type="match status" value="1"/>
</dbReference>
<evidence type="ECO:0000256" key="4">
    <source>
        <dbReference type="SAM" id="Phobius"/>
    </source>
</evidence>
<dbReference type="RefSeq" id="WP_288196927.1">
    <property type="nucleotide sequence ID" value="NZ_LT608334.1"/>
</dbReference>
<evidence type="ECO:0000313" key="7">
    <source>
        <dbReference type="EMBL" id="SCM76890.1"/>
    </source>
</evidence>
<feature type="domain" description="Methyl-accepting transducer" evidence="5">
    <location>
        <begin position="530"/>
        <end position="774"/>
    </location>
</feature>
<evidence type="ECO:0000256" key="3">
    <source>
        <dbReference type="PROSITE-ProRule" id="PRU00284"/>
    </source>
</evidence>
<protein>
    <submittedName>
        <fullName evidence="7">Putative Methyl-accepting chemotaxis sensory transducer</fullName>
    </submittedName>
</protein>
<feature type="domain" description="HAMP" evidence="6">
    <location>
        <begin position="444"/>
        <end position="497"/>
    </location>
</feature>
<dbReference type="GO" id="GO:0016020">
    <property type="term" value="C:membrane"/>
    <property type="evidence" value="ECO:0007669"/>
    <property type="project" value="InterPro"/>
</dbReference>
<dbReference type="SMART" id="SM00304">
    <property type="entry name" value="HAMP"/>
    <property type="match status" value="2"/>
</dbReference>
<reference evidence="7" key="1">
    <citation type="submission" date="2016-08" db="EMBL/GenBank/DDBJ databases">
        <authorList>
            <person name="Seilhamer J.J."/>
        </authorList>
    </citation>
    <scope>NUCLEOTIDE SEQUENCE</scope>
    <source>
        <strain evidence="7">86</strain>
    </source>
</reference>
<sequence>MKLMSAVLDLPIVAKAWSGVAVILVLSSLPGLIGVGGVDRLAALVQASDGAARALIEVNRATQEVNRFIAGGDRAALEEAAKALADARDSAAAVRLADTAEASRNLGDIFAAYTEAIGRLDQATVRIHEAEGLQGSLNARLVATAEALRAAADAAYKEALTTASEAKAGADRLQELIVANGSIATASARAQLLLRDAGDGRAELLKQAKATSNMIGASVAALGQNGPAAIKDDVAAMQRDLATALDGLAALPAGDGGAAPVALLNGIAARLNSLSAHTLKIGFALKSAEAEANVVAKRATFAAEQATGQANLGRDLNETAVTLRERIALFQLARSDGSAKAIVEYLDKADALTGRFGSGSQAIAADFASYRQSFDNLSRSLAAFGDAVANTRDLAERSAAEIGKLMAAQTAFALASRQTFLGLSILVFALAIVAALIVGLFLARAIGRPIVQMTRTMLALAAGDTGSELAFRPRQDEIGKMQSAVVTFRDNAVERQRLEAGKRFDDLGRQQRADRIRTLIDGFRRQAENLVVSVDDAAREMQATSDHLASIAAATAERASAAQAAAGQSLKEITVVASSSEELSASIEEISRQASAASSLVSTTSQSASHVRTHVGDLHRCAEQIGMIVDLIKGIAAQTDLLALNATIEAARGGEAGKGFAVVANEVKALANQTTKATEDIGQQVAAIQGVTHATTDGVLGIVDQMNTASQAANAIAASVLEQQAATAEISRSVRAATQSSLVSHDEMMELLNKATETSQSADGLLSASRSVIRSSAGLRQAIDGFLHEVEAV</sequence>
<gene>
    <name evidence="7" type="ORF">KL86PLE_40695</name>
</gene>
<dbReference type="Gene3D" id="1.10.287.950">
    <property type="entry name" value="Methyl-accepting chemotaxis protein"/>
    <property type="match status" value="1"/>
</dbReference>